<name>A0A5J5HQL2_9SPHN</name>
<dbReference type="AlphaFoldDB" id="A0A5J5HQL2"/>
<accession>A0A5J5HQL2</accession>
<protein>
    <submittedName>
        <fullName evidence="3">DUF1543 domain-containing protein</fullName>
    </submittedName>
</protein>
<dbReference type="Proteomes" id="UP000326364">
    <property type="component" value="Unassembled WGS sequence"/>
</dbReference>
<dbReference type="Proteomes" id="UP000325933">
    <property type="component" value="Unassembled WGS sequence"/>
</dbReference>
<organism evidence="3 4">
    <name type="scientific">Sphingobium limneticum</name>
    <dbReference type="NCBI Taxonomy" id="1007511"/>
    <lineage>
        <taxon>Bacteria</taxon>
        <taxon>Pseudomonadati</taxon>
        <taxon>Pseudomonadota</taxon>
        <taxon>Alphaproteobacteria</taxon>
        <taxon>Sphingomonadales</taxon>
        <taxon>Sphingomonadaceae</taxon>
        <taxon>Sphingobium</taxon>
    </lineage>
</organism>
<dbReference type="EMBL" id="VYQB01000031">
    <property type="protein sequence ID" value="KAA9011598.1"/>
    <property type="molecule type" value="Genomic_DNA"/>
</dbReference>
<dbReference type="RefSeq" id="WP_120252896.1">
    <property type="nucleotide sequence ID" value="NZ_JBNNIY010000024.1"/>
</dbReference>
<sequence length="166" mass="18651">MKLWAIYIGGEHPSANIEIHDVRLVVAKTIKATHDQLRAEWWGTPGTLHVDCYAEISHADGWTVDLRPEPSGAREKLWFVNLGGYDGKDFAEQHRNMFVVATSMKEAKVRALATISDWKDAHRDDIYEAEKAFALDGLIGDGLHIHLTPHAALGQPPFICRYIPLK</sequence>
<reference evidence="4 5" key="1">
    <citation type="submission" date="2019-09" db="EMBL/GenBank/DDBJ databases">
        <authorList>
            <person name="Feng G."/>
        </authorList>
    </citation>
    <scope>NUCLEOTIDE SEQUENCE [LARGE SCALE GENOMIC DNA]</scope>
    <source>
        <strain evidence="3 4">KACC 19283</strain>
        <strain evidence="2 5">KACC 19284</strain>
    </source>
</reference>
<dbReference type="EMBL" id="VYQA01000030">
    <property type="protein sequence ID" value="KAA9024192.1"/>
    <property type="molecule type" value="Genomic_DNA"/>
</dbReference>
<evidence type="ECO:0000313" key="2">
    <source>
        <dbReference type="EMBL" id="KAA9011598.1"/>
    </source>
</evidence>
<evidence type="ECO:0000313" key="4">
    <source>
        <dbReference type="Proteomes" id="UP000325933"/>
    </source>
</evidence>
<feature type="domain" description="DUF1543" evidence="1">
    <location>
        <begin position="15"/>
        <end position="66"/>
    </location>
</feature>
<dbReference type="InterPro" id="IPR011440">
    <property type="entry name" value="DUF1543"/>
</dbReference>
<gene>
    <name evidence="3" type="ORF">F4U95_22625</name>
    <name evidence="2" type="ORF">F4U96_22695</name>
</gene>
<evidence type="ECO:0000313" key="3">
    <source>
        <dbReference type="EMBL" id="KAA9024192.1"/>
    </source>
</evidence>
<dbReference type="Pfam" id="PF07566">
    <property type="entry name" value="DUF1543"/>
    <property type="match status" value="1"/>
</dbReference>
<dbReference type="Gene3D" id="3.10.20.10">
    <property type="match status" value="2"/>
</dbReference>
<proteinExistence type="predicted"/>
<comment type="caution">
    <text evidence="3">The sequence shown here is derived from an EMBL/GenBank/DDBJ whole genome shotgun (WGS) entry which is preliminary data.</text>
</comment>
<evidence type="ECO:0000259" key="1">
    <source>
        <dbReference type="Pfam" id="PF07566"/>
    </source>
</evidence>
<keyword evidence="5" id="KW-1185">Reference proteome</keyword>
<evidence type="ECO:0000313" key="5">
    <source>
        <dbReference type="Proteomes" id="UP000326364"/>
    </source>
</evidence>